<keyword evidence="2" id="KW-1185">Reference proteome</keyword>
<protein>
    <submittedName>
        <fullName evidence="1">Uncharacterized protein</fullName>
    </submittedName>
</protein>
<organism evidence="1 2">
    <name type="scientific">Brachionus plicatilis</name>
    <name type="common">Marine rotifer</name>
    <name type="synonym">Brachionus muelleri</name>
    <dbReference type="NCBI Taxonomy" id="10195"/>
    <lineage>
        <taxon>Eukaryota</taxon>
        <taxon>Metazoa</taxon>
        <taxon>Spiralia</taxon>
        <taxon>Gnathifera</taxon>
        <taxon>Rotifera</taxon>
        <taxon>Eurotatoria</taxon>
        <taxon>Monogononta</taxon>
        <taxon>Pseudotrocha</taxon>
        <taxon>Ploima</taxon>
        <taxon>Brachionidae</taxon>
        <taxon>Brachionus</taxon>
    </lineage>
</organism>
<proteinExistence type="predicted"/>
<comment type="caution">
    <text evidence="1">The sequence shown here is derived from an EMBL/GenBank/DDBJ whole genome shotgun (WGS) entry which is preliminary data.</text>
</comment>
<accession>A0A3M7QFF2</accession>
<dbReference type="EMBL" id="REGN01006322">
    <property type="protein sequence ID" value="RNA09993.1"/>
    <property type="molecule type" value="Genomic_DNA"/>
</dbReference>
<dbReference type="Proteomes" id="UP000276133">
    <property type="component" value="Unassembled WGS sequence"/>
</dbReference>
<evidence type="ECO:0000313" key="2">
    <source>
        <dbReference type="Proteomes" id="UP000276133"/>
    </source>
</evidence>
<name>A0A3M7QFF2_BRAPC</name>
<reference evidence="1 2" key="1">
    <citation type="journal article" date="2018" name="Sci. Rep.">
        <title>Genomic signatures of local adaptation to the degree of environmental predictability in rotifers.</title>
        <authorList>
            <person name="Franch-Gras L."/>
            <person name="Hahn C."/>
            <person name="Garcia-Roger E.M."/>
            <person name="Carmona M.J."/>
            <person name="Serra M."/>
            <person name="Gomez A."/>
        </authorList>
    </citation>
    <scope>NUCLEOTIDE SEQUENCE [LARGE SCALE GENOMIC DNA]</scope>
    <source>
        <strain evidence="1">HYR1</strain>
    </source>
</reference>
<gene>
    <name evidence="1" type="ORF">BpHYR1_049893</name>
</gene>
<evidence type="ECO:0000313" key="1">
    <source>
        <dbReference type="EMBL" id="RNA09993.1"/>
    </source>
</evidence>
<dbReference type="AlphaFoldDB" id="A0A3M7QFF2"/>
<sequence>MTSESKLLEGAVKSFFQHIENAKLSHIELIIKKLAKYRGRLEFNKVLNKVSARGIKIKIEELEFVENTERKGYVSIAAGQGSV</sequence>